<dbReference type="Pfam" id="PF07719">
    <property type="entry name" value="TPR_2"/>
    <property type="match status" value="1"/>
</dbReference>
<feature type="signal peptide" evidence="4">
    <location>
        <begin position="1"/>
        <end position="24"/>
    </location>
</feature>
<sequence>MKRNTAISGLIGALCILSSAPAFAKINSIKIDTSLQTVTNINALPNTVSNNLHSRAVTSAESYFERGYQLLQTKDYQGAIENFNKTLALSPRLTKTYYYRGLARYQLGDIKGAKKDFVLSPIDYMPDTNSLV</sequence>
<evidence type="ECO:0000256" key="4">
    <source>
        <dbReference type="SAM" id="SignalP"/>
    </source>
</evidence>
<proteinExistence type="predicted"/>
<dbReference type="AlphaFoldDB" id="A0A3S1B3L0"/>
<dbReference type="SUPFAM" id="SSF48452">
    <property type="entry name" value="TPR-like"/>
    <property type="match status" value="1"/>
</dbReference>
<dbReference type="RefSeq" id="WP_127083322.1">
    <property type="nucleotide sequence ID" value="NZ_RSCL01000012.1"/>
</dbReference>
<dbReference type="OrthoDB" id="427096at2"/>
<keyword evidence="1" id="KW-0677">Repeat</keyword>
<dbReference type="Gene3D" id="1.25.40.10">
    <property type="entry name" value="Tetratricopeptide repeat domain"/>
    <property type="match status" value="1"/>
</dbReference>
<reference evidence="5" key="1">
    <citation type="submission" date="2018-12" db="EMBL/GenBank/DDBJ databases">
        <authorList>
            <person name="Will S."/>
            <person name="Neumann-Schaal M."/>
            <person name="Henke P."/>
        </authorList>
    </citation>
    <scope>NUCLEOTIDE SEQUENCE</scope>
    <source>
        <strain evidence="5">PCC 7102</strain>
    </source>
</reference>
<dbReference type="InterPro" id="IPR019734">
    <property type="entry name" value="TPR_rpt"/>
</dbReference>
<evidence type="ECO:0000256" key="1">
    <source>
        <dbReference type="ARBA" id="ARBA00022737"/>
    </source>
</evidence>
<gene>
    <name evidence="5" type="ORF">DSM106972_050010</name>
</gene>
<dbReference type="PROSITE" id="PS50005">
    <property type="entry name" value="TPR"/>
    <property type="match status" value="1"/>
</dbReference>
<evidence type="ECO:0000256" key="2">
    <source>
        <dbReference type="ARBA" id="ARBA00022803"/>
    </source>
</evidence>
<dbReference type="SMART" id="SM00028">
    <property type="entry name" value="TPR"/>
    <property type="match status" value="2"/>
</dbReference>
<dbReference type="Proteomes" id="UP000271624">
    <property type="component" value="Unassembled WGS sequence"/>
</dbReference>
<evidence type="ECO:0000313" key="5">
    <source>
        <dbReference type="EMBL" id="RUT04087.1"/>
    </source>
</evidence>
<dbReference type="InterPro" id="IPR011990">
    <property type="entry name" value="TPR-like_helical_dom_sf"/>
</dbReference>
<feature type="repeat" description="TPR" evidence="3">
    <location>
        <begin position="60"/>
        <end position="93"/>
    </location>
</feature>
<evidence type="ECO:0000256" key="3">
    <source>
        <dbReference type="PROSITE-ProRule" id="PRU00339"/>
    </source>
</evidence>
<reference evidence="5" key="2">
    <citation type="journal article" date="2019" name="Genome Biol. Evol.">
        <title>Day and night: Metabolic profiles and evolutionary relationships of six axenic non-marine cyanobacteria.</title>
        <authorList>
            <person name="Will S.E."/>
            <person name="Henke P."/>
            <person name="Boedeker C."/>
            <person name="Huang S."/>
            <person name="Brinkmann H."/>
            <person name="Rohde M."/>
            <person name="Jarek M."/>
            <person name="Friedl T."/>
            <person name="Seufert S."/>
            <person name="Schumacher M."/>
            <person name="Overmann J."/>
            <person name="Neumann-Schaal M."/>
            <person name="Petersen J."/>
        </authorList>
    </citation>
    <scope>NUCLEOTIDE SEQUENCE [LARGE SCALE GENOMIC DNA]</scope>
    <source>
        <strain evidence="5">PCC 7102</strain>
    </source>
</reference>
<accession>A0A3S1B3L0</accession>
<feature type="chain" id="PRO_5030082937" description="Tetratricopeptide repeat protein" evidence="4">
    <location>
        <begin position="25"/>
        <end position="132"/>
    </location>
</feature>
<keyword evidence="2 3" id="KW-0802">TPR repeat</keyword>
<dbReference type="EMBL" id="RSCL01000012">
    <property type="protein sequence ID" value="RUT04087.1"/>
    <property type="molecule type" value="Genomic_DNA"/>
</dbReference>
<keyword evidence="4" id="KW-0732">Signal</keyword>
<keyword evidence="6" id="KW-1185">Reference proteome</keyword>
<evidence type="ECO:0000313" key="6">
    <source>
        <dbReference type="Proteomes" id="UP000271624"/>
    </source>
</evidence>
<protein>
    <recommendedName>
        <fullName evidence="7">Tetratricopeptide repeat protein</fullName>
    </recommendedName>
</protein>
<comment type="caution">
    <text evidence="5">The sequence shown here is derived from an EMBL/GenBank/DDBJ whole genome shotgun (WGS) entry which is preliminary data.</text>
</comment>
<evidence type="ECO:0008006" key="7">
    <source>
        <dbReference type="Google" id="ProtNLM"/>
    </source>
</evidence>
<dbReference type="InterPro" id="IPR013105">
    <property type="entry name" value="TPR_2"/>
</dbReference>
<organism evidence="5 6">
    <name type="scientific">Dulcicalothrix desertica PCC 7102</name>
    <dbReference type="NCBI Taxonomy" id="232991"/>
    <lineage>
        <taxon>Bacteria</taxon>
        <taxon>Bacillati</taxon>
        <taxon>Cyanobacteriota</taxon>
        <taxon>Cyanophyceae</taxon>
        <taxon>Nostocales</taxon>
        <taxon>Calotrichaceae</taxon>
        <taxon>Dulcicalothrix</taxon>
    </lineage>
</organism>
<name>A0A3S1B3L0_9CYAN</name>